<evidence type="ECO:0000256" key="5">
    <source>
        <dbReference type="ARBA" id="ARBA00022741"/>
    </source>
</evidence>
<keyword evidence="4 11" id="KW-0812">Transmembrane</keyword>
<comment type="subcellular location">
    <subcellularLocation>
        <location evidence="1">Cell membrane</location>
        <topology evidence="1">Multi-pass membrane protein</topology>
    </subcellularLocation>
</comment>
<keyword evidence="2" id="KW-0813">Transport</keyword>
<dbReference type="InterPro" id="IPR011527">
    <property type="entry name" value="ABC1_TM_dom"/>
</dbReference>
<feature type="domain" description="Cyclic nucleotide-binding" evidence="12">
    <location>
        <begin position="592"/>
        <end position="713"/>
    </location>
</feature>
<dbReference type="GO" id="GO:0005524">
    <property type="term" value="F:ATP binding"/>
    <property type="evidence" value="ECO:0007669"/>
    <property type="project" value="UniProtKB-KW"/>
</dbReference>
<feature type="domain" description="ABC transmembrane type-1" evidence="14">
    <location>
        <begin position="18"/>
        <end position="300"/>
    </location>
</feature>
<evidence type="ECO:0000256" key="11">
    <source>
        <dbReference type="SAM" id="Phobius"/>
    </source>
</evidence>
<keyword evidence="7 15" id="KW-0067">ATP-binding</keyword>
<dbReference type="EMBL" id="JACJVQ010000008">
    <property type="protein sequence ID" value="MBB6634841.1"/>
    <property type="molecule type" value="Genomic_DNA"/>
</dbReference>
<dbReference type="PANTHER" id="PTHR43394">
    <property type="entry name" value="ATP-DEPENDENT PERMEASE MDL1, MITOCHONDRIAL"/>
    <property type="match status" value="1"/>
</dbReference>
<feature type="transmembrane region" description="Helical" evidence="11">
    <location>
        <begin position="127"/>
        <end position="151"/>
    </location>
</feature>
<dbReference type="PROSITE" id="PS00889">
    <property type="entry name" value="CNMP_BINDING_2"/>
    <property type="match status" value="1"/>
</dbReference>
<dbReference type="InterPro" id="IPR003439">
    <property type="entry name" value="ABC_transporter-like_ATP-bd"/>
</dbReference>
<evidence type="ECO:0000256" key="8">
    <source>
        <dbReference type="ARBA" id="ARBA00022989"/>
    </source>
</evidence>
<dbReference type="PANTHER" id="PTHR43394:SF1">
    <property type="entry name" value="ATP-BINDING CASSETTE SUB-FAMILY B MEMBER 10, MITOCHONDRIAL"/>
    <property type="match status" value="1"/>
</dbReference>
<evidence type="ECO:0000259" key="13">
    <source>
        <dbReference type="PROSITE" id="PS50893"/>
    </source>
</evidence>
<dbReference type="Gene3D" id="2.60.120.10">
    <property type="entry name" value="Jelly Rolls"/>
    <property type="match status" value="1"/>
</dbReference>
<evidence type="ECO:0000259" key="14">
    <source>
        <dbReference type="PROSITE" id="PS50929"/>
    </source>
</evidence>
<evidence type="ECO:0000256" key="1">
    <source>
        <dbReference type="ARBA" id="ARBA00004651"/>
    </source>
</evidence>
<dbReference type="InterPro" id="IPR018490">
    <property type="entry name" value="cNMP-bd_dom_sf"/>
</dbReference>
<dbReference type="Pfam" id="PF00027">
    <property type="entry name" value="cNMP_binding"/>
    <property type="match status" value="1"/>
</dbReference>
<dbReference type="SUPFAM" id="SSF90123">
    <property type="entry name" value="ABC transporter transmembrane region"/>
    <property type="match status" value="1"/>
</dbReference>
<dbReference type="SMART" id="SM00382">
    <property type="entry name" value="AAA"/>
    <property type="match status" value="1"/>
</dbReference>
<dbReference type="PRINTS" id="PR00103">
    <property type="entry name" value="CAMPKINASE"/>
</dbReference>
<keyword evidence="16" id="KW-1185">Reference proteome</keyword>
<evidence type="ECO:0000313" key="16">
    <source>
        <dbReference type="Proteomes" id="UP000535838"/>
    </source>
</evidence>
<dbReference type="InterPro" id="IPR039421">
    <property type="entry name" value="Type_1_exporter"/>
</dbReference>
<dbReference type="SMART" id="SM00100">
    <property type="entry name" value="cNMP"/>
    <property type="match status" value="1"/>
</dbReference>
<keyword evidence="6" id="KW-0645">Protease</keyword>
<evidence type="ECO:0000256" key="4">
    <source>
        <dbReference type="ARBA" id="ARBA00022692"/>
    </source>
</evidence>
<accession>A0A841T189</accession>
<name>A0A841T189_9BACL</name>
<dbReference type="GO" id="GO:0008234">
    <property type="term" value="F:cysteine-type peptidase activity"/>
    <property type="evidence" value="ECO:0007669"/>
    <property type="project" value="UniProtKB-KW"/>
</dbReference>
<dbReference type="PROSITE" id="PS00211">
    <property type="entry name" value="ABC_TRANSPORTER_1"/>
    <property type="match status" value="1"/>
</dbReference>
<dbReference type="InterPro" id="IPR027417">
    <property type="entry name" value="P-loop_NTPase"/>
</dbReference>
<dbReference type="InterPro" id="IPR017871">
    <property type="entry name" value="ABC_transporter-like_CS"/>
</dbReference>
<feature type="transmembrane region" description="Helical" evidence="11">
    <location>
        <begin position="157"/>
        <end position="175"/>
    </location>
</feature>
<keyword evidence="3" id="KW-1003">Cell membrane</keyword>
<dbReference type="Gene3D" id="3.40.50.300">
    <property type="entry name" value="P-loop containing nucleotide triphosphate hydrolases"/>
    <property type="match status" value="1"/>
</dbReference>
<dbReference type="InterPro" id="IPR014710">
    <property type="entry name" value="RmlC-like_jellyroll"/>
</dbReference>
<proteinExistence type="predicted"/>
<keyword evidence="9 11" id="KW-0472">Membrane</keyword>
<evidence type="ECO:0000256" key="10">
    <source>
        <dbReference type="ARBA" id="ARBA00023159"/>
    </source>
</evidence>
<dbReference type="GO" id="GO:0015421">
    <property type="term" value="F:ABC-type oligopeptide transporter activity"/>
    <property type="evidence" value="ECO:0007669"/>
    <property type="project" value="TreeGrafter"/>
</dbReference>
<dbReference type="RefSeq" id="WP_185120074.1">
    <property type="nucleotide sequence ID" value="NZ_JACJVQ010000008.1"/>
</dbReference>
<dbReference type="InterPro" id="IPR036640">
    <property type="entry name" value="ABC1_TM_sf"/>
</dbReference>
<dbReference type="PROSITE" id="PS50929">
    <property type="entry name" value="ABC_TM1F"/>
    <property type="match status" value="1"/>
</dbReference>
<evidence type="ECO:0000256" key="6">
    <source>
        <dbReference type="ARBA" id="ARBA00022807"/>
    </source>
</evidence>
<dbReference type="CDD" id="cd07346">
    <property type="entry name" value="ABC_6TM_exporters"/>
    <property type="match status" value="1"/>
</dbReference>
<dbReference type="CDD" id="cd00038">
    <property type="entry name" value="CAP_ED"/>
    <property type="match status" value="1"/>
</dbReference>
<dbReference type="InterPro" id="IPR018488">
    <property type="entry name" value="cNMP-bd_CS"/>
</dbReference>
<dbReference type="Gene3D" id="1.20.1560.10">
    <property type="entry name" value="ABC transporter type 1, transmembrane domain"/>
    <property type="match status" value="1"/>
</dbReference>
<dbReference type="PROSITE" id="PS50893">
    <property type="entry name" value="ABC_TRANSPORTER_2"/>
    <property type="match status" value="1"/>
</dbReference>
<dbReference type="SUPFAM" id="SSF51206">
    <property type="entry name" value="cAMP-binding domain-like"/>
    <property type="match status" value="1"/>
</dbReference>
<feature type="transmembrane region" description="Helical" evidence="11">
    <location>
        <begin position="244"/>
        <end position="262"/>
    </location>
</feature>
<organism evidence="15 16">
    <name type="scientific">Cohnella thailandensis</name>
    <dbReference type="NCBI Taxonomy" id="557557"/>
    <lineage>
        <taxon>Bacteria</taxon>
        <taxon>Bacillati</taxon>
        <taxon>Bacillota</taxon>
        <taxon>Bacilli</taxon>
        <taxon>Bacillales</taxon>
        <taxon>Paenibacillaceae</taxon>
        <taxon>Cohnella</taxon>
    </lineage>
</organism>
<protein>
    <submittedName>
        <fullName evidence="15">ATP-binding cassette domain-containing protein</fullName>
    </submittedName>
</protein>
<feature type="domain" description="ABC transporter" evidence="13">
    <location>
        <begin position="333"/>
        <end position="567"/>
    </location>
</feature>
<keyword evidence="6" id="KW-0378">Hydrolase</keyword>
<dbReference type="AlphaFoldDB" id="A0A841T189"/>
<dbReference type="SUPFAM" id="SSF52540">
    <property type="entry name" value="P-loop containing nucleoside triphosphate hydrolases"/>
    <property type="match status" value="1"/>
</dbReference>
<feature type="transmembrane region" description="Helical" evidence="11">
    <location>
        <begin position="51"/>
        <end position="75"/>
    </location>
</feature>
<keyword evidence="5" id="KW-0547">Nucleotide-binding</keyword>
<gene>
    <name evidence="15" type="ORF">H7B67_12040</name>
</gene>
<dbReference type="Pfam" id="PF00005">
    <property type="entry name" value="ABC_tran"/>
    <property type="match status" value="1"/>
</dbReference>
<evidence type="ECO:0000256" key="2">
    <source>
        <dbReference type="ARBA" id="ARBA00022448"/>
    </source>
</evidence>
<reference evidence="15 16" key="1">
    <citation type="submission" date="2020-08" db="EMBL/GenBank/DDBJ databases">
        <title>Cohnella phylogeny.</title>
        <authorList>
            <person name="Dunlap C."/>
        </authorList>
    </citation>
    <scope>NUCLEOTIDE SEQUENCE [LARGE SCALE GENOMIC DNA]</scope>
    <source>
        <strain evidence="15 16">DSM 25241</strain>
    </source>
</reference>
<dbReference type="GO" id="GO:0005886">
    <property type="term" value="C:plasma membrane"/>
    <property type="evidence" value="ECO:0007669"/>
    <property type="project" value="UniProtKB-SubCell"/>
</dbReference>
<dbReference type="InterPro" id="IPR003593">
    <property type="entry name" value="AAA+_ATPase"/>
</dbReference>
<evidence type="ECO:0000313" key="15">
    <source>
        <dbReference type="EMBL" id="MBB6634841.1"/>
    </source>
</evidence>
<dbReference type="Proteomes" id="UP000535838">
    <property type="component" value="Unassembled WGS sequence"/>
</dbReference>
<comment type="caution">
    <text evidence="15">The sequence shown here is derived from an EMBL/GenBank/DDBJ whole genome shotgun (WGS) entry which is preliminary data.</text>
</comment>
<dbReference type="InterPro" id="IPR000595">
    <property type="entry name" value="cNMP-bd_dom"/>
</dbReference>
<dbReference type="Pfam" id="PF00664">
    <property type="entry name" value="ABC_membrane"/>
    <property type="match status" value="1"/>
</dbReference>
<evidence type="ECO:0000256" key="9">
    <source>
        <dbReference type="ARBA" id="ARBA00023136"/>
    </source>
</evidence>
<evidence type="ECO:0000256" key="3">
    <source>
        <dbReference type="ARBA" id="ARBA00022475"/>
    </source>
</evidence>
<keyword evidence="6" id="KW-0788">Thiol protease</keyword>
<evidence type="ECO:0000256" key="7">
    <source>
        <dbReference type="ARBA" id="ARBA00022840"/>
    </source>
</evidence>
<keyword evidence="10" id="KW-0010">Activator</keyword>
<evidence type="ECO:0000259" key="12">
    <source>
        <dbReference type="PROSITE" id="PS50042"/>
    </source>
</evidence>
<dbReference type="FunFam" id="3.40.50.300:FF:000299">
    <property type="entry name" value="ABC transporter ATP-binding protein/permease"/>
    <property type="match status" value="1"/>
</dbReference>
<sequence>MLFKTIMSSIRSSPILFALIAAGGLFDLLFSYLSAISYKYLIDKALLPKDASVLAILVGSLLLIGVLNVSFGIAGDYARARLGSKLLFDYRMKLFRHMQPQSQRFYERFRLGDLLARYREDIPNIQLAAIQTMSSGLTLSLSVAAGLAILFGTEWRLTLVAIAGSALLFLPYRLLKARSLKLSGAYYEQLQNFNHAINENVAGYKVVRGFNLRLAMQEKVEANLRSMLSIGVRRSFVDSNLNRLPLLAVSALSAIVLGYGSYLTFNEHLTIGTFIAYNSIFITVGQSLFGLTSLLPSILNSRTSFNRLQEVFDWKPDVAEGGTLELPPIRRALELRGVSYEYVPGQLVLKGIDLVIPASGYTCIVGASGSGKSTLLQLLLRFEEPSGGAVLYDGVDVRDTVYDSLLGQVGMVLQDSVLFNGTIRDNIRMGKPDASEREIEEAAQAAGIHDAIARFEGGYDTVVHSQGDSLSGGQRQRIALARALVRKPRVLFLDEATSALDPETEQAVSETLLSVARSRAVVSVTHRLSHAALSDRIIVLERGEVAETGSHESLLERNGPYRRMWDKQQGFIFSKGGGNARVEASRLARLPFFGGLPESALREISGLFATERFEAGERIMEQGDEGDKFYILARGKVEVAVAHPETGESKTVAVLEDGDHFGEIALLRHVPRTASIAALAPCVCLTLSGEQFHPLLRRYPAIRESLEATLQQRQSMSRSAAP</sequence>
<dbReference type="GO" id="GO:0016887">
    <property type="term" value="F:ATP hydrolysis activity"/>
    <property type="evidence" value="ECO:0007669"/>
    <property type="project" value="InterPro"/>
</dbReference>
<keyword evidence="8 11" id="KW-1133">Transmembrane helix</keyword>
<dbReference type="PROSITE" id="PS50042">
    <property type="entry name" value="CNMP_BINDING_3"/>
    <property type="match status" value="1"/>
</dbReference>